<comment type="caution">
    <text evidence="2">The sequence shown here is derived from an EMBL/GenBank/DDBJ whole genome shotgun (WGS) entry which is preliminary data.</text>
</comment>
<dbReference type="PIRSF" id="PIRSF032162">
    <property type="entry name" value="UCP032162_imp"/>
    <property type="match status" value="1"/>
</dbReference>
<gene>
    <name evidence="2" type="ORF">DBW69_00275</name>
</gene>
<dbReference type="EMBL" id="QOQF01000001">
    <property type="protein sequence ID" value="RCL78411.1"/>
    <property type="molecule type" value="Genomic_DNA"/>
</dbReference>
<feature type="transmembrane region" description="Helical" evidence="1">
    <location>
        <begin position="47"/>
        <end position="64"/>
    </location>
</feature>
<protein>
    <submittedName>
        <fullName evidence="2">DUF2244 domain-containing protein</fullName>
    </submittedName>
</protein>
<dbReference type="Proteomes" id="UP000252132">
    <property type="component" value="Unassembled WGS sequence"/>
</dbReference>
<accession>A0A368E4M1</accession>
<keyword evidence="1" id="KW-0812">Transmembrane</keyword>
<organism evidence="2 3">
    <name type="scientific">PS1 clade bacterium</name>
    <dbReference type="NCBI Taxonomy" id="2175152"/>
    <lineage>
        <taxon>Bacteria</taxon>
        <taxon>Pseudomonadati</taxon>
        <taxon>Pseudomonadota</taxon>
        <taxon>Alphaproteobacteria</taxon>
        <taxon>PS1 clade</taxon>
    </lineage>
</organism>
<dbReference type="AlphaFoldDB" id="A0A368E4M1"/>
<proteinExistence type="predicted"/>
<sequence>MSDEKPFFSAVLRPNCSLNNLGFIVLMSLVSAVCLITGTFFLLIGAWPVFGFFGLDILILYMAFRLNYRAAKRYELVEICDDRLTVTTGWDGVATDLKAFDPYWVRLQLSKSESSVGPLHLTSHGQRLEIASFLGPDERCDFADALDDALQNYRAA</sequence>
<evidence type="ECO:0000313" key="3">
    <source>
        <dbReference type="Proteomes" id="UP000252132"/>
    </source>
</evidence>
<name>A0A368E4M1_9PROT</name>
<feature type="transmembrane region" description="Helical" evidence="1">
    <location>
        <begin position="21"/>
        <end position="41"/>
    </location>
</feature>
<keyword evidence="1" id="KW-0472">Membrane</keyword>
<dbReference type="Pfam" id="PF10003">
    <property type="entry name" value="DUF2244"/>
    <property type="match status" value="1"/>
</dbReference>
<evidence type="ECO:0000313" key="2">
    <source>
        <dbReference type="EMBL" id="RCL78411.1"/>
    </source>
</evidence>
<keyword evidence="1" id="KW-1133">Transmembrane helix</keyword>
<dbReference type="InterPro" id="IPR019253">
    <property type="entry name" value="DUF2244_TM"/>
</dbReference>
<reference evidence="2 3" key="1">
    <citation type="journal article" date="2018" name="Microbiome">
        <title>Fine metagenomic profile of the Mediterranean stratified and mixed water columns revealed by assembly and recruitment.</title>
        <authorList>
            <person name="Haro-Moreno J.M."/>
            <person name="Lopez-Perez M."/>
            <person name="De La Torre J.R."/>
            <person name="Picazo A."/>
            <person name="Camacho A."/>
            <person name="Rodriguez-Valera F."/>
        </authorList>
    </citation>
    <scope>NUCLEOTIDE SEQUENCE [LARGE SCALE GENOMIC DNA]</scope>
    <source>
        <strain evidence="2">MED-G55</strain>
    </source>
</reference>
<dbReference type="InterPro" id="IPR016990">
    <property type="entry name" value="UCP032162_TM"/>
</dbReference>
<evidence type="ECO:0000256" key="1">
    <source>
        <dbReference type="SAM" id="Phobius"/>
    </source>
</evidence>